<dbReference type="EMBL" id="MN876906">
    <property type="protein sequence ID" value="QQY96681.1"/>
    <property type="molecule type" value="Genomic_RNA"/>
</dbReference>
<name>A0A7U1GEI2_9REOV</name>
<sequence>MDFRILICSDIAGSSSLTDGDLDTYEDETTIIIRVNNQNLIRINEHVQQHQEVDLVGRGLKESSGAYDTNIWPKGTTSFDLFEPTVSISEVLKKTRLDRETTTSQMTSITYGKLVKEAKVTRDKTKARFGMVRGYYTELSRAEEQYAHMCNANQHRDICSRDIVRLTGNRVKISTLIGEINLPGWLESNYSLVRESDHLDICGWSRSSFDFYRMGCIYIYETFKYIRTEILAETILQSASQEARNVVLQLLDGKFERARLETLRGLSIVPRCVGGNDYSVPEGVLYGYLATYMKLLEVSSTKFLESERTKIVTVVNSHTRSEDQTFERFRATGRSSMLQSINKILNLRDLLLGVSRSHREMSKFYFSTDSDSYADWKRERGPRGFTASAYAKWIMKKDSEMLEEHLTSKVNFANYLRRWRTIAREMRFPVVYGRTGKRIFGASLDVHFSGVYEWFSNNVKVLIHRGRDEEMFSKLIELTLRTAYSGEIPRCNKSSLVSFLKVLSFCMTGMSLDDQFKEVRVNVEEDDAAGFYWECRQDFTAPTRWGITLAQASLEGCKEYYHVLVDDPEFEAASEREVLKGEGEDVHSLFPKEEITGRWINVPRFVGYSYRLYQGVRAESPQTTAGFSEVLVSPQSQYFRHQVVVTGGCRVVRDRFTDRTFSNKLRLPTPMEREGNYPCLVSKLSKSADRGVGSAVAFFFGRLFKYEILLVELVQVILKEPNRFPEEFVDALQRRYPTYRTELMECLQVWRTRKMLRLREELQLMLMSPGNWSALDFTLDKALSVFFEITTSIGSMYDTLHAVIDKAEFYCHVSPILRSTGRTRDLFSWNVMVFLTTLFAPEFLEYPRTVPIFVATARDIVAIPVKMKDYSMGGVAMNMLRYFDALVPQSIDRELSGDESKLLRSLRSVYLGKPVSAGGMMEGTYSPFQSWVGLGCMGLKEKIEILVPTSKPMQSHFLISFSSEGVKESDATTVQSVLDENRGLGKLDVVVDRDGAIAITDNLPKVKRYKHLAHNEMLDGCIIRLDTASRFDTYMAAKILN</sequence>
<reference evidence="1" key="1">
    <citation type="submission" date="2019-12" db="EMBL/GenBank/DDBJ databases">
        <title>Equine encephalosis virus genome sequencing and assembly.</title>
        <authorList>
            <person name="Guthrie A.J."/>
            <person name="Coetzee P."/>
            <person name="Lourens C.W."/>
            <person name="MacLachlan N.J."/>
            <person name="Weyer C.T."/>
            <person name="le Grange M."/>
        </authorList>
    </citation>
    <scope>NUCLEOTIDE SEQUENCE</scope>
    <source>
        <strain evidence="1">2/E.caballus-labstr/ZAF/1967/Kimberley-Cascara_67</strain>
    </source>
</reference>
<organism evidence="1">
    <name type="scientific">Equine encephalosis virus 2</name>
    <dbReference type="NCBI Taxonomy" id="201497"/>
    <lineage>
        <taxon>Viruses</taxon>
        <taxon>Riboviria</taxon>
        <taxon>Orthornavirae</taxon>
        <taxon>Duplornaviricota</taxon>
        <taxon>Resentoviricetes</taxon>
        <taxon>Reovirales</taxon>
        <taxon>Sedoreoviridae</taxon>
        <taxon>Orbivirus</taxon>
        <taxon>Orbivirus betaequi</taxon>
        <taxon>Equine encephalosis virus</taxon>
    </lineage>
</organism>
<proteinExistence type="predicted"/>
<accession>A0A7U1GEI2</accession>
<protein>
    <submittedName>
        <fullName evidence="1">VP2</fullName>
    </submittedName>
</protein>
<evidence type="ECO:0000313" key="1">
    <source>
        <dbReference type="EMBL" id="QQY96681.1"/>
    </source>
</evidence>